<dbReference type="Pfam" id="PF15566">
    <property type="entry name" value="Imm32"/>
    <property type="match status" value="1"/>
</dbReference>
<dbReference type="AlphaFoldDB" id="A0A8J3UYM5"/>
<reference evidence="1" key="1">
    <citation type="submission" date="2021-01" db="EMBL/GenBank/DDBJ databases">
        <title>Whole genome shotgun sequence of Planotetraspora silvatica NBRC 100141.</title>
        <authorList>
            <person name="Komaki H."/>
            <person name="Tamura T."/>
        </authorList>
    </citation>
    <scope>NUCLEOTIDE SEQUENCE</scope>
    <source>
        <strain evidence="1">NBRC 100141</strain>
    </source>
</reference>
<comment type="caution">
    <text evidence="1">The sequence shown here is derived from an EMBL/GenBank/DDBJ whole genome shotgun (WGS) entry which is preliminary data.</text>
</comment>
<organism evidence="1 2">
    <name type="scientific">Planotetraspora silvatica</name>
    <dbReference type="NCBI Taxonomy" id="234614"/>
    <lineage>
        <taxon>Bacteria</taxon>
        <taxon>Bacillati</taxon>
        <taxon>Actinomycetota</taxon>
        <taxon>Actinomycetes</taxon>
        <taxon>Streptosporangiales</taxon>
        <taxon>Streptosporangiaceae</taxon>
        <taxon>Planotetraspora</taxon>
    </lineage>
</organism>
<evidence type="ECO:0000313" key="2">
    <source>
        <dbReference type="Proteomes" id="UP000644610"/>
    </source>
</evidence>
<keyword evidence="2" id="KW-1185">Reference proteome</keyword>
<accession>A0A8J3UYM5</accession>
<name>A0A8J3UYM5_9ACTN</name>
<dbReference type="Proteomes" id="UP000644610">
    <property type="component" value="Unassembled WGS sequence"/>
</dbReference>
<dbReference type="EMBL" id="BOOQ01000056">
    <property type="protein sequence ID" value="GII50834.1"/>
    <property type="molecule type" value="Genomic_DNA"/>
</dbReference>
<protein>
    <submittedName>
        <fullName evidence="1">Uncharacterized protein</fullName>
    </submittedName>
</protein>
<sequence>MLQVLRGDSTTEMELSGTRSELRALSRSLRNEQGGCGFFENRAPFPYSRSLSGLEFRETSEDVVCIAADGPSLKIHGGRMALDLLAENIEGFASEADHSDHLHIEYFPGHDYLSQDSEPLVIAIYGD</sequence>
<evidence type="ECO:0000313" key="1">
    <source>
        <dbReference type="EMBL" id="GII50834.1"/>
    </source>
</evidence>
<proteinExistence type="predicted"/>
<dbReference type="InterPro" id="IPR029083">
    <property type="entry name" value="Imm32"/>
</dbReference>
<gene>
    <name evidence="1" type="ORF">Psi02_72580</name>
</gene>